<dbReference type="EMBL" id="JBFNXR010000021">
    <property type="protein sequence ID" value="MEW9855008.1"/>
    <property type="molecule type" value="Genomic_DNA"/>
</dbReference>
<organism evidence="3 4">
    <name type="scientific">Novosphingobium rhizovicinum</name>
    <dbReference type="NCBI Taxonomy" id="3228928"/>
    <lineage>
        <taxon>Bacteria</taxon>
        <taxon>Pseudomonadati</taxon>
        <taxon>Pseudomonadota</taxon>
        <taxon>Alphaproteobacteria</taxon>
        <taxon>Sphingomonadales</taxon>
        <taxon>Sphingomonadaceae</taxon>
        <taxon>Novosphingobium</taxon>
    </lineage>
</organism>
<keyword evidence="3" id="KW-0560">Oxidoreductase</keyword>
<dbReference type="InterPro" id="IPR057326">
    <property type="entry name" value="KR_dom"/>
</dbReference>
<dbReference type="InterPro" id="IPR002347">
    <property type="entry name" value="SDR_fam"/>
</dbReference>
<dbReference type="CDD" id="cd05233">
    <property type="entry name" value="SDR_c"/>
    <property type="match status" value="1"/>
</dbReference>
<dbReference type="PRINTS" id="PR00081">
    <property type="entry name" value="GDHRDH"/>
</dbReference>
<dbReference type="EC" id="1.1.1.-" evidence="3"/>
<dbReference type="Gene3D" id="3.40.50.720">
    <property type="entry name" value="NAD(P)-binding Rossmann-like Domain"/>
    <property type="match status" value="1"/>
</dbReference>
<dbReference type="PROSITE" id="PS00061">
    <property type="entry name" value="ADH_SHORT"/>
    <property type="match status" value="1"/>
</dbReference>
<gene>
    <name evidence="3" type="ORF">ABUH87_07410</name>
</gene>
<dbReference type="GO" id="GO:0016491">
    <property type="term" value="F:oxidoreductase activity"/>
    <property type="evidence" value="ECO:0007669"/>
    <property type="project" value="UniProtKB-KW"/>
</dbReference>
<comment type="similarity">
    <text evidence="1">Belongs to the short-chain dehydrogenases/reductases (SDR) family.</text>
</comment>
<keyword evidence="4" id="KW-1185">Reference proteome</keyword>
<proteinExistence type="inferred from homology"/>
<dbReference type="SMART" id="SM00822">
    <property type="entry name" value="PKS_KR"/>
    <property type="match status" value="1"/>
</dbReference>
<evidence type="ECO:0000313" key="3">
    <source>
        <dbReference type="EMBL" id="MEW9855008.1"/>
    </source>
</evidence>
<feature type="domain" description="Ketoreductase" evidence="2">
    <location>
        <begin position="10"/>
        <end position="193"/>
    </location>
</feature>
<dbReference type="PRINTS" id="PR00080">
    <property type="entry name" value="SDRFAMILY"/>
</dbReference>
<reference evidence="3 4" key="1">
    <citation type="submission" date="2024-06" db="EMBL/GenBank/DDBJ databases">
        <title>Novosphingobium rhizovicinus M1R2S20.</title>
        <authorList>
            <person name="Sun J.-Q."/>
        </authorList>
    </citation>
    <scope>NUCLEOTIDE SEQUENCE [LARGE SCALE GENOMIC DNA]</scope>
    <source>
        <strain evidence="3 4">M1R2S20</strain>
    </source>
</reference>
<name>A0ABV3RAA0_9SPHN</name>
<dbReference type="Proteomes" id="UP001556118">
    <property type="component" value="Unassembled WGS sequence"/>
</dbReference>
<evidence type="ECO:0000313" key="4">
    <source>
        <dbReference type="Proteomes" id="UP001556118"/>
    </source>
</evidence>
<sequence length="261" mass="28091">MAGNRRFEGKVVIITGASTGLGPVMAKMMAQEGARLVLAARRLELVEQAAAAIGPDAVAVRADVTSEEDVAAMVDAAMTRWGQVDIMMNNAAVPGTDKFIWEQTVDNFLDTYKVDCMAAMLCTREVLNRSMMERRTGSIVNFSSSAGWDGMVRKSHYSAAKGALRILTKTIAREVGEYGIRCNCVVPGAIGTDLMINYMKRVAEEQGKSVEEIEASIVAPLPLKTFSTPEDVARMALFLASDEARTVTGQSINVDAGLVMS</sequence>
<dbReference type="InterPro" id="IPR020904">
    <property type="entry name" value="Sc_DH/Rdtase_CS"/>
</dbReference>
<dbReference type="NCBIfam" id="NF005559">
    <property type="entry name" value="PRK07231.1"/>
    <property type="match status" value="1"/>
</dbReference>
<comment type="caution">
    <text evidence="3">The sequence shown here is derived from an EMBL/GenBank/DDBJ whole genome shotgun (WGS) entry which is preliminary data.</text>
</comment>
<accession>A0ABV3RAA0</accession>
<dbReference type="Pfam" id="PF13561">
    <property type="entry name" value="adh_short_C2"/>
    <property type="match status" value="1"/>
</dbReference>
<evidence type="ECO:0000259" key="2">
    <source>
        <dbReference type="SMART" id="SM00822"/>
    </source>
</evidence>
<dbReference type="SUPFAM" id="SSF51735">
    <property type="entry name" value="NAD(P)-binding Rossmann-fold domains"/>
    <property type="match status" value="1"/>
</dbReference>
<dbReference type="InterPro" id="IPR036291">
    <property type="entry name" value="NAD(P)-bd_dom_sf"/>
</dbReference>
<protein>
    <submittedName>
        <fullName evidence="3">SDR family NAD(P)-dependent oxidoreductase</fullName>
        <ecNumber evidence="3">1.1.1.-</ecNumber>
    </submittedName>
</protein>
<dbReference type="PANTHER" id="PTHR42760">
    <property type="entry name" value="SHORT-CHAIN DEHYDROGENASES/REDUCTASES FAMILY MEMBER"/>
    <property type="match status" value="1"/>
</dbReference>
<dbReference type="PANTHER" id="PTHR42760:SF40">
    <property type="entry name" value="3-OXOACYL-[ACYL-CARRIER-PROTEIN] REDUCTASE, CHLOROPLASTIC"/>
    <property type="match status" value="1"/>
</dbReference>
<evidence type="ECO:0000256" key="1">
    <source>
        <dbReference type="ARBA" id="ARBA00006484"/>
    </source>
</evidence>
<dbReference type="RefSeq" id="WP_367771941.1">
    <property type="nucleotide sequence ID" value="NZ_JBFNXR010000021.1"/>
</dbReference>